<comment type="similarity">
    <text evidence="2 5">Belongs to the GMC oxidoreductase family.</text>
</comment>
<dbReference type="PANTHER" id="PTHR11552:SF147">
    <property type="entry name" value="CHOLINE DEHYDROGENASE, MITOCHONDRIAL"/>
    <property type="match status" value="1"/>
</dbReference>
<evidence type="ECO:0000313" key="8">
    <source>
        <dbReference type="Proteomes" id="UP001380365"/>
    </source>
</evidence>
<dbReference type="InterPro" id="IPR007867">
    <property type="entry name" value="GMC_OxRtase_C"/>
</dbReference>
<dbReference type="Pfam" id="PF00732">
    <property type="entry name" value="GMC_oxred_N"/>
    <property type="match status" value="1"/>
</dbReference>
<dbReference type="SUPFAM" id="SSF51905">
    <property type="entry name" value="FAD/NAD(P)-binding domain"/>
    <property type="match status" value="1"/>
</dbReference>
<dbReference type="PANTHER" id="PTHR11552">
    <property type="entry name" value="GLUCOSE-METHANOL-CHOLINE GMC OXIDOREDUCTASE"/>
    <property type="match status" value="1"/>
</dbReference>
<dbReference type="PIRSF" id="PIRSF000137">
    <property type="entry name" value="Alcohol_oxidase"/>
    <property type="match status" value="1"/>
</dbReference>
<dbReference type="Pfam" id="PF05199">
    <property type="entry name" value="GMC_oxred_C"/>
    <property type="match status" value="1"/>
</dbReference>
<keyword evidence="4 5" id="KW-0274">FAD</keyword>
<dbReference type="PROSITE" id="PS00623">
    <property type="entry name" value="GMC_OXRED_1"/>
    <property type="match status" value="1"/>
</dbReference>
<proteinExistence type="inferred from homology"/>
<dbReference type="Gene3D" id="3.50.50.60">
    <property type="entry name" value="FAD/NAD(P)-binding domain"/>
    <property type="match status" value="1"/>
</dbReference>
<dbReference type="InterPro" id="IPR000172">
    <property type="entry name" value="GMC_OxRdtase_N"/>
</dbReference>
<keyword evidence="8" id="KW-1185">Reference proteome</keyword>
<sequence length="537" mass="58863">MTYDYIIVGAGSAGCVLADRLTEDGRSRVLLIEAGGRDTHPMIHVPAGFLKLLEHPRITWRYKTAPDGDTGNREMNFPRGRVLGGSSSINGLLYVRGQPEDYDHWAQLGNSGWSWSDVEPHFRRCETWLGGASEERGHEGPLWVDHLTEIPQTCEVIAQAARETGLPFLEDINLHPREGFGYYQQTRRGRFRASAARTFLARARGRSNLRILTGASVLRILLDGKRATGIELRHDSGQTERIEASGEVLLSAGVVGSPQILMLSGIGDPEHLQEHGITVQHALPGVGDNLQDHYVVRSTYELQGLSTLNERARGLRLLYEIAKYVGTASGILTYSAALMGAFVRTQETSATPDVQYVIAPGSFRAGQLGALDDFPGMTCGTWQMRPRSRGMVRLRSSDHRDAPVIQPRYLSDAFDRKVVVDALKFARRLSRAPALAGHLQREMLPGDRVQSDDEFLDYARSNGTTVYHAAGTCKMGTDDLAVVDPSLCVRGLANLRVIDASIMPTITSTNTNASTLMIADKAARLVLSNRGTFSLAA</sequence>
<name>A0ABU8Q297_9SPHN</name>
<dbReference type="InterPro" id="IPR012132">
    <property type="entry name" value="GMC_OxRdtase"/>
</dbReference>
<dbReference type="Proteomes" id="UP001380365">
    <property type="component" value="Unassembled WGS sequence"/>
</dbReference>
<feature type="domain" description="Glucose-methanol-choline oxidoreductase N-terminal" evidence="6">
    <location>
        <begin position="80"/>
        <end position="103"/>
    </location>
</feature>
<comment type="caution">
    <text evidence="7">The sequence shown here is derived from an EMBL/GenBank/DDBJ whole genome shotgun (WGS) entry which is preliminary data.</text>
</comment>
<evidence type="ECO:0000256" key="3">
    <source>
        <dbReference type="ARBA" id="ARBA00022630"/>
    </source>
</evidence>
<reference evidence="7 8" key="1">
    <citation type="submission" date="2023-12" db="EMBL/GenBank/DDBJ databases">
        <title>Gut-associated functions are favored during microbiome assembly across C. elegans life.</title>
        <authorList>
            <person name="Zimmermann J."/>
        </authorList>
    </citation>
    <scope>NUCLEOTIDE SEQUENCE [LARGE SCALE GENOMIC DNA]</scope>
    <source>
        <strain evidence="7 8">JUb134</strain>
    </source>
</reference>
<evidence type="ECO:0000256" key="4">
    <source>
        <dbReference type="ARBA" id="ARBA00022827"/>
    </source>
</evidence>
<dbReference type="SUPFAM" id="SSF54373">
    <property type="entry name" value="FAD-linked reductases, C-terminal domain"/>
    <property type="match status" value="1"/>
</dbReference>
<evidence type="ECO:0000256" key="2">
    <source>
        <dbReference type="ARBA" id="ARBA00010790"/>
    </source>
</evidence>
<gene>
    <name evidence="7" type="ORF">WH159_04125</name>
</gene>
<accession>A0ABU8Q297</accession>
<evidence type="ECO:0000259" key="6">
    <source>
        <dbReference type="PROSITE" id="PS00623"/>
    </source>
</evidence>
<keyword evidence="3 5" id="KW-0285">Flavoprotein</keyword>
<protein>
    <submittedName>
        <fullName evidence="7">GMC family oxidoreductase N-terminal domain-containing protein</fullName>
    </submittedName>
</protein>
<evidence type="ECO:0000256" key="5">
    <source>
        <dbReference type="RuleBase" id="RU003968"/>
    </source>
</evidence>
<dbReference type="RefSeq" id="WP_132884594.1">
    <property type="nucleotide sequence ID" value="NZ_JBBGZA010000001.1"/>
</dbReference>
<dbReference type="InterPro" id="IPR036188">
    <property type="entry name" value="FAD/NAD-bd_sf"/>
</dbReference>
<comment type="cofactor">
    <cofactor evidence="1">
        <name>FAD</name>
        <dbReference type="ChEBI" id="CHEBI:57692"/>
    </cofactor>
</comment>
<organism evidence="7 8">
    <name type="scientific">Sphingomonas molluscorum</name>
    <dbReference type="NCBI Taxonomy" id="418184"/>
    <lineage>
        <taxon>Bacteria</taxon>
        <taxon>Pseudomonadati</taxon>
        <taxon>Pseudomonadota</taxon>
        <taxon>Alphaproteobacteria</taxon>
        <taxon>Sphingomonadales</taxon>
        <taxon>Sphingomonadaceae</taxon>
        <taxon>Sphingomonas</taxon>
    </lineage>
</organism>
<evidence type="ECO:0000256" key="1">
    <source>
        <dbReference type="ARBA" id="ARBA00001974"/>
    </source>
</evidence>
<dbReference type="Gene3D" id="3.30.560.10">
    <property type="entry name" value="Glucose Oxidase, domain 3"/>
    <property type="match status" value="1"/>
</dbReference>
<dbReference type="EMBL" id="JBBGZA010000001">
    <property type="protein sequence ID" value="MEJ5093721.1"/>
    <property type="molecule type" value="Genomic_DNA"/>
</dbReference>
<evidence type="ECO:0000313" key="7">
    <source>
        <dbReference type="EMBL" id="MEJ5093721.1"/>
    </source>
</evidence>